<dbReference type="RefSeq" id="WP_200613543.1">
    <property type="nucleotide sequence ID" value="NZ_CP071518.1"/>
</dbReference>
<feature type="compositionally biased region" description="Basic and acidic residues" evidence="1">
    <location>
        <begin position="70"/>
        <end position="81"/>
    </location>
</feature>
<sequence length="81" mass="9072">MPSPLLAPLIGWARNLRHPTLFKLIAALFLVDLLIPDVFPMIDELLLGLATLWLANWKNRKDPSAPAGQDDDRVIEGSSRR</sequence>
<evidence type="ECO:0000313" key="3">
    <source>
        <dbReference type="Proteomes" id="UP000639274"/>
    </source>
</evidence>
<reference evidence="2 3" key="1">
    <citation type="submission" date="2021-03" db="EMBL/GenBank/DDBJ databases">
        <title>Lysobacter sp. nov. isolated from soil of gangwondo yeongwol, south Korea.</title>
        <authorList>
            <person name="Kim K.R."/>
            <person name="Kim K.H."/>
            <person name="Jeon C.O."/>
        </authorList>
    </citation>
    <scope>NUCLEOTIDE SEQUENCE [LARGE SCALE GENOMIC DNA]</scope>
    <source>
        <strain evidence="2 3">R19</strain>
    </source>
</reference>
<keyword evidence="3" id="KW-1185">Reference proteome</keyword>
<dbReference type="Pfam" id="PF19611">
    <property type="entry name" value="DUF6116"/>
    <property type="match status" value="1"/>
</dbReference>
<evidence type="ECO:0000313" key="2">
    <source>
        <dbReference type="EMBL" id="QSX78191.1"/>
    </source>
</evidence>
<gene>
    <name evidence="2" type="ORF">I8J32_016130</name>
</gene>
<name>A0A974XYL3_9GAMM</name>
<protein>
    <submittedName>
        <fullName evidence="2">Uncharacterized protein</fullName>
    </submittedName>
</protein>
<evidence type="ECO:0000256" key="1">
    <source>
        <dbReference type="SAM" id="MobiDB-lite"/>
    </source>
</evidence>
<organism evidence="2 3">
    <name type="scientific">Agrilutibacter solisilvae</name>
    <dbReference type="NCBI Taxonomy" id="2763317"/>
    <lineage>
        <taxon>Bacteria</taxon>
        <taxon>Pseudomonadati</taxon>
        <taxon>Pseudomonadota</taxon>
        <taxon>Gammaproteobacteria</taxon>
        <taxon>Lysobacterales</taxon>
        <taxon>Lysobacteraceae</taxon>
        <taxon>Agrilutibacter</taxon>
    </lineage>
</organism>
<proteinExistence type="predicted"/>
<dbReference type="AlphaFoldDB" id="A0A974XYL3"/>
<accession>A0A974XYL3</accession>
<dbReference type="KEGG" id="lsf:I8J32_016130"/>
<dbReference type="Proteomes" id="UP000639274">
    <property type="component" value="Chromosome"/>
</dbReference>
<dbReference type="EMBL" id="CP071518">
    <property type="protein sequence ID" value="QSX78191.1"/>
    <property type="molecule type" value="Genomic_DNA"/>
</dbReference>
<feature type="region of interest" description="Disordered" evidence="1">
    <location>
        <begin position="61"/>
        <end position="81"/>
    </location>
</feature>
<dbReference type="InterPro" id="IPR046119">
    <property type="entry name" value="DUF6116"/>
</dbReference>